<dbReference type="GO" id="GO:0003676">
    <property type="term" value="F:nucleic acid binding"/>
    <property type="evidence" value="ECO:0007669"/>
    <property type="project" value="InterPro"/>
</dbReference>
<dbReference type="InterPro" id="IPR031736">
    <property type="entry name" value="REXO1-like_dom"/>
</dbReference>
<dbReference type="PANTHER" id="PTHR12801">
    <property type="entry name" value="RNA EXONUCLEASE REXO1 / RECO3 FAMILY MEMBER-RELATED"/>
    <property type="match status" value="1"/>
</dbReference>
<dbReference type="PANTHER" id="PTHR12801:SF115">
    <property type="entry name" value="FI18136P1-RELATED"/>
    <property type="match status" value="1"/>
</dbReference>
<dbReference type="FunFam" id="3.30.420.10:FF:000019">
    <property type="entry name" value="RNA exonuclease NEF-sp"/>
    <property type="match status" value="1"/>
</dbReference>
<dbReference type="SMART" id="SM00479">
    <property type="entry name" value="EXOIII"/>
    <property type="match status" value="1"/>
</dbReference>
<comment type="caution">
    <text evidence="9">The sequence shown here is derived from an EMBL/GenBank/DDBJ whole genome shotgun (WGS) entry which is preliminary data.</text>
</comment>
<feature type="compositionally biased region" description="Acidic residues" evidence="7">
    <location>
        <begin position="61"/>
        <end position="72"/>
    </location>
</feature>
<feature type="region of interest" description="Disordered" evidence="7">
    <location>
        <begin position="117"/>
        <end position="170"/>
    </location>
</feature>
<evidence type="ECO:0000256" key="5">
    <source>
        <dbReference type="ARBA" id="ARBA00022839"/>
    </source>
</evidence>
<dbReference type="Proteomes" id="UP001445076">
    <property type="component" value="Unassembled WGS sequence"/>
</dbReference>
<feature type="compositionally biased region" description="Basic and acidic residues" evidence="7">
    <location>
        <begin position="78"/>
        <end position="87"/>
    </location>
</feature>
<dbReference type="InterPro" id="IPR013520">
    <property type="entry name" value="Ribonucl_H"/>
</dbReference>
<gene>
    <name evidence="9" type="ORF">OTU49_011488</name>
</gene>
<keyword evidence="3" id="KW-0540">Nuclease</keyword>
<comment type="subcellular location">
    <subcellularLocation>
        <location evidence="1">Nucleus</location>
    </subcellularLocation>
</comment>
<dbReference type="AlphaFoldDB" id="A0AAW0W340"/>
<dbReference type="CDD" id="cd06145">
    <property type="entry name" value="REX1_like"/>
    <property type="match status" value="1"/>
</dbReference>
<proteinExistence type="inferred from homology"/>
<evidence type="ECO:0000313" key="10">
    <source>
        <dbReference type="Proteomes" id="UP001445076"/>
    </source>
</evidence>
<keyword evidence="6" id="KW-0539">Nucleus</keyword>
<evidence type="ECO:0000256" key="2">
    <source>
        <dbReference type="ARBA" id="ARBA00006357"/>
    </source>
</evidence>
<evidence type="ECO:0000313" key="9">
    <source>
        <dbReference type="EMBL" id="KAK8723671.1"/>
    </source>
</evidence>
<dbReference type="Pfam" id="PF15870">
    <property type="entry name" value="EloA-BP1"/>
    <property type="match status" value="1"/>
</dbReference>
<feature type="region of interest" description="Disordered" evidence="7">
    <location>
        <begin position="1"/>
        <end position="101"/>
    </location>
</feature>
<comment type="similarity">
    <text evidence="2">Belongs to the REXO1/REXO3 family.</text>
</comment>
<feature type="compositionally biased region" description="Polar residues" evidence="7">
    <location>
        <begin position="26"/>
        <end position="39"/>
    </location>
</feature>
<name>A0AAW0W340_CHEQU</name>
<evidence type="ECO:0000256" key="3">
    <source>
        <dbReference type="ARBA" id="ARBA00022722"/>
    </source>
</evidence>
<feature type="compositionally biased region" description="Basic and acidic residues" evidence="7">
    <location>
        <begin position="1"/>
        <end position="25"/>
    </location>
</feature>
<reference evidence="9 10" key="1">
    <citation type="journal article" date="2024" name="BMC Genomics">
        <title>Genome assembly of redclaw crayfish (Cherax quadricarinatus) provides insights into its immune adaptation and hypoxia tolerance.</title>
        <authorList>
            <person name="Liu Z."/>
            <person name="Zheng J."/>
            <person name="Li H."/>
            <person name="Fang K."/>
            <person name="Wang S."/>
            <person name="He J."/>
            <person name="Zhou D."/>
            <person name="Weng S."/>
            <person name="Chi M."/>
            <person name="Gu Z."/>
            <person name="He J."/>
            <person name="Li F."/>
            <person name="Wang M."/>
        </authorList>
    </citation>
    <scope>NUCLEOTIDE SEQUENCE [LARGE SCALE GENOMIC DNA]</scope>
    <source>
        <strain evidence="9">ZL_2023a</strain>
    </source>
</reference>
<evidence type="ECO:0000256" key="7">
    <source>
        <dbReference type="SAM" id="MobiDB-lite"/>
    </source>
</evidence>
<dbReference type="GO" id="GO:0005634">
    <property type="term" value="C:nucleus"/>
    <property type="evidence" value="ECO:0007669"/>
    <property type="project" value="UniProtKB-SubCell"/>
</dbReference>
<protein>
    <recommendedName>
        <fullName evidence="8">Exonuclease domain-containing protein</fullName>
    </recommendedName>
</protein>
<sequence length="716" mass="80401">NKEKGYTNADAKKSGMDSKVDEATTSKHPQGQEESSSGISDRESFFYNDTGNESPLPYLSELDEITLDDLEEMMSSSDKVDLRHLENLEDSDDNDRYELDKDDPEVMEECLKMYNEYQPTQEDLKDHASSKKGRLQSVNEEPDHQGKQRIARTDSCGNLIAKKPLQRKKTPTQMMMERYQKLKEQKAKYAELSRNQKQQQRVGESSAMTLKSHPSSSTLLMSPPNSSPGGLKRRISHVPNVSSLLHARERIKNLPPPSSRTLLSPSVAKASGAIPQTTVQTAKGGKRIAHVPRTETLARPIIPAEFGSKVPQNIRQRYLNSLIDECLKFTGEKDAFNIAAAEEHTCYKRASSRMVYLNLTVNAIKRLRTQQKAGEAAQELLDKDPQFLAGGGQRGSWSIEKPKKSTNDFQEYLKGEAFYKLMMKYVLSSEHLEQNGYPLPDPDVKGKAITKAVDTRKKISPSSVERYCARCSALYMIDKWGFPTSVGPCVHHWGRAYKRRTYSGFEARYSCCGGDLESEGCCQATTHVSENYNPNELHGYVRTLPKEIKGNDPGVYALDCEMCYTTGGNELTRVTVINVEGNTVYEHLVKPENPIIDYNTRFSGITEGDMVDVKTTILDVQAALLTLFSDKTILVGHSLESDFHALKLIHDTVVDTSVVFPHKMGPPYKRALRNLASEYLKTIIQNDVSGHDSAEDALTCMQLMQWRIKEDLKGLK</sequence>
<keyword evidence="10" id="KW-1185">Reference proteome</keyword>
<evidence type="ECO:0000259" key="8">
    <source>
        <dbReference type="SMART" id="SM00479"/>
    </source>
</evidence>
<feature type="compositionally biased region" description="Polar residues" evidence="7">
    <location>
        <begin position="193"/>
        <end position="228"/>
    </location>
</feature>
<dbReference type="Pfam" id="PF00929">
    <property type="entry name" value="RNase_T"/>
    <property type="match status" value="1"/>
</dbReference>
<evidence type="ECO:0000256" key="4">
    <source>
        <dbReference type="ARBA" id="ARBA00022801"/>
    </source>
</evidence>
<evidence type="ECO:0000256" key="6">
    <source>
        <dbReference type="ARBA" id="ARBA00023242"/>
    </source>
</evidence>
<feature type="domain" description="Exonuclease" evidence="8">
    <location>
        <begin position="554"/>
        <end position="713"/>
    </location>
</feature>
<dbReference type="SUPFAM" id="SSF53098">
    <property type="entry name" value="Ribonuclease H-like"/>
    <property type="match status" value="1"/>
</dbReference>
<dbReference type="InterPro" id="IPR034922">
    <property type="entry name" value="REX1-like_exo"/>
</dbReference>
<keyword evidence="5" id="KW-0269">Exonuclease</keyword>
<feature type="region of interest" description="Disordered" evidence="7">
    <location>
        <begin position="185"/>
        <end position="231"/>
    </location>
</feature>
<dbReference type="InterPro" id="IPR012337">
    <property type="entry name" value="RNaseH-like_sf"/>
</dbReference>
<accession>A0AAW0W340</accession>
<feature type="non-terminal residue" evidence="9">
    <location>
        <position position="1"/>
    </location>
</feature>
<keyword evidence="4" id="KW-0378">Hydrolase</keyword>
<organism evidence="9 10">
    <name type="scientific">Cherax quadricarinatus</name>
    <name type="common">Australian red claw crayfish</name>
    <dbReference type="NCBI Taxonomy" id="27406"/>
    <lineage>
        <taxon>Eukaryota</taxon>
        <taxon>Metazoa</taxon>
        <taxon>Ecdysozoa</taxon>
        <taxon>Arthropoda</taxon>
        <taxon>Crustacea</taxon>
        <taxon>Multicrustacea</taxon>
        <taxon>Malacostraca</taxon>
        <taxon>Eumalacostraca</taxon>
        <taxon>Eucarida</taxon>
        <taxon>Decapoda</taxon>
        <taxon>Pleocyemata</taxon>
        <taxon>Astacidea</taxon>
        <taxon>Parastacoidea</taxon>
        <taxon>Parastacidae</taxon>
        <taxon>Cherax</taxon>
    </lineage>
</organism>
<evidence type="ECO:0000256" key="1">
    <source>
        <dbReference type="ARBA" id="ARBA00004123"/>
    </source>
</evidence>
<dbReference type="InterPro" id="IPR047021">
    <property type="entry name" value="REXO1/3/4-like"/>
</dbReference>
<dbReference type="EMBL" id="JARKIK010000088">
    <property type="protein sequence ID" value="KAK8723671.1"/>
    <property type="molecule type" value="Genomic_DNA"/>
</dbReference>
<dbReference type="GO" id="GO:0004527">
    <property type="term" value="F:exonuclease activity"/>
    <property type="evidence" value="ECO:0007669"/>
    <property type="project" value="UniProtKB-KW"/>
</dbReference>
<dbReference type="Gene3D" id="3.30.420.10">
    <property type="entry name" value="Ribonuclease H-like superfamily/Ribonuclease H"/>
    <property type="match status" value="1"/>
</dbReference>
<dbReference type="InterPro" id="IPR036397">
    <property type="entry name" value="RNaseH_sf"/>
</dbReference>